<dbReference type="InterPro" id="IPR003593">
    <property type="entry name" value="AAA+_ATPase"/>
</dbReference>
<name>A0A518G8W3_9BACT</name>
<evidence type="ECO:0000256" key="3">
    <source>
        <dbReference type="ARBA" id="ARBA00022458"/>
    </source>
</evidence>
<dbReference type="PROSITE" id="PS50893">
    <property type="entry name" value="ABC_TRANSPORTER_2"/>
    <property type="match status" value="1"/>
</dbReference>
<dbReference type="SUPFAM" id="SSF52540">
    <property type="entry name" value="P-loop containing nucleoside triphosphate hydrolases"/>
    <property type="match status" value="1"/>
</dbReference>
<sequence length="256" mass="28304">MITASELVKRFEWAGQRVEALNGINFSVASGEVFGLLGPNGAGKTTTLRIVMGLLRPDSGYAEVGGIRTGPDSAAVRAQIGMVSTNDGVYPWLTVREMLLYFADLYAVPMQLAKQRLEQISERLELGRFIDQRCCTLSTGQKQRVILARGLMHDPPVMLLDEPTRGLDVVGSQTVFQFISHLKELGKAVLLSTHRLDEAERVCDRFGLLHRGCLMYTGTLPEIREATGKKHLTEMFLSMMHQTDVSLHGDDVCQPA</sequence>
<dbReference type="RefSeq" id="WP_145079524.1">
    <property type="nucleotide sequence ID" value="NZ_CP036298.1"/>
</dbReference>
<gene>
    <name evidence="7" type="primary">ybhF_4</name>
    <name evidence="7" type="ORF">Q31a_33340</name>
</gene>
<protein>
    <submittedName>
        <fullName evidence="7">Putative ABC transporter ATP-binding protein YbhF</fullName>
    </submittedName>
</protein>
<keyword evidence="4" id="KW-0547">Nucleotide-binding</keyword>
<comment type="similarity">
    <text evidence="1">Belongs to the ABC transporter superfamily.</text>
</comment>
<keyword evidence="5 7" id="KW-0067">ATP-binding</keyword>
<evidence type="ECO:0000259" key="6">
    <source>
        <dbReference type="PROSITE" id="PS50893"/>
    </source>
</evidence>
<evidence type="ECO:0000256" key="4">
    <source>
        <dbReference type="ARBA" id="ARBA00022741"/>
    </source>
</evidence>
<dbReference type="GO" id="GO:0016887">
    <property type="term" value="F:ATP hydrolysis activity"/>
    <property type="evidence" value="ECO:0007669"/>
    <property type="project" value="InterPro"/>
</dbReference>
<accession>A0A518G8W3</accession>
<dbReference type="AlphaFoldDB" id="A0A518G8W3"/>
<keyword evidence="2" id="KW-0813">Transport</keyword>
<keyword evidence="3" id="KW-0536">Nodulation</keyword>
<organism evidence="7 8">
    <name type="scientific">Aureliella helgolandensis</name>
    <dbReference type="NCBI Taxonomy" id="2527968"/>
    <lineage>
        <taxon>Bacteria</taxon>
        <taxon>Pseudomonadati</taxon>
        <taxon>Planctomycetota</taxon>
        <taxon>Planctomycetia</taxon>
        <taxon>Pirellulales</taxon>
        <taxon>Pirellulaceae</taxon>
        <taxon>Aureliella</taxon>
    </lineage>
</organism>
<dbReference type="PANTHER" id="PTHR42711">
    <property type="entry name" value="ABC TRANSPORTER ATP-BINDING PROTEIN"/>
    <property type="match status" value="1"/>
</dbReference>
<dbReference type="InterPro" id="IPR050763">
    <property type="entry name" value="ABC_transporter_ATP-binding"/>
</dbReference>
<evidence type="ECO:0000256" key="5">
    <source>
        <dbReference type="ARBA" id="ARBA00022840"/>
    </source>
</evidence>
<dbReference type="PANTHER" id="PTHR42711:SF5">
    <property type="entry name" value="ABC TRANSPORTER ATP-BINDING PROTEIN NATA"/>
    <property type="match status" value="1"/>
</dbReference>
<feature type="domain" description="ABC transporter" evidence="6">
    <location>
        <begin position="2"/>
        <end position="236"/>
    </location>
</feature>
<dbReference type="Pfam" id="PF00005">
    <property type="entry name" value="ABC_tran"/>
    <property type="match status" value="1"/>
</dbReference>
<evidence type="ECO:0000313" key="8">
    <source>
        <dbReference type="Proteomes" id="UP000318017"/>
    </source>
</evidence>
<reference evidence="7 8" key="1">
    <citation type="submission" date="2019-02" db="EMBL/GenBank/DDBJ databases">
        <title>Deep-cultivation of Planctomycetes and their phenomic and genomic characterization uncovers novel biology.</title>
        <authorList>
            <person name="Wiegand S."/>
            <person name="Jogler M."/>
            <person name="Boedeker C."/>
            <person name="Pinto D."/>
            <person name="Vollmers J."/>
            <person name="Rivas-Marin E."/>
            <person name="Kohn T."/>
            <person name="Peeters S.H."/>
            <person name="Heuer A."/>
            <person name="Rast P."/>
            <person name="Oberbeckmann S."/>
            <person name="Bunk B."/>
            <person name="Jeske O."/>
            <person name="Meyerdierks A."/>
            <person name="Storesund J.E."/>
            <person name="Kallscheuer N."/>
            <person name="Luecker S."/>
            <person name="Lage O.M."/>
            <person name="Pohl T."/>
            <person name="Merkel B.J."/>
            <person name="Hornburger P."/>
            <person name="Mueller R.-W."/>
            <person name="Bruemmer F."/>
            <person name="Labrenz M."/>
            <person name="Spormann A.M."/>
            <person name="Op den Camp H."/>
            <person name="Overmann J."/>
            <person name="Amann R."/>
            <person name="Jetten M.S.M."/>
            <person name="Mascher T."/>
            <person name="Medema M.H."/>
            <person name="Devos D.P."/>
            <person name="Kaster A.-K."/>
            <person name="Ovreas L."/>
            <person name="Rohde M."/>
            <person name="Galperin M.Y."/>
            <person name="Jogler C."/>
        </authorList>
    </citation>
    <scope>NUCLEOTIDE SEQUENCE [LARGE SCALE GENOMIC DNA]</scope>
    <source>
        <strain evidence="7 8">Q31a</strain>
    </source>
</reference>
<dbReference type="InterPro" id="IPR027417">
    <property type="entry name" value="P-loop_NTPase"/>
</dbReference>
<dbReference type="GO" id="GO:0005524">
    <property type="term" value="F:ATP binding"/>
    <property type="evidence" value="ECO:0007669"/>
    <property type="project" value="UniProtKB-KW"/>
</dbReference>
<dbReference type="EMBL" id="CP036298">
    <property type="protein sequence ID" value="QDV25012.1"/>
    <property type="molecule type" value="Genomic_DNA"/>
</dbReference>
<proteinExistence type="inferred from homology"/>
<dbReference type="KEGG" id="ahel:Q31a_33340"/>
<dbReference type="Proteomes" id="UP000318017">
    <property type="component" value="Chromosome"/>
</dbReference>
<evidence type="ECO:0000313" key="7">
    <source>
        <dbReference type="EMBL" id="QDV25012.1"/>
    </source>
</evidence>
<evidence type="ECO:0000256" key="2">
    <source>
        <dbReference type="ARBA" id="ARBA00022448"/>
    </source>
</evidence>
<evidence type="ECO:0000256" key="1">
    <source>
        <dbReference type="ARBA" id="ARBA00005417"/>
    </source>
</evidence>
<dbReference type="Gene3D" id="3.40.50.300">
    <property type="entry name" value="P-loop containing nucleotide triphosphate hydrolases"/>
    <property type="match status" value="1"/>
</dbReference>
<dbReference type="InterPro" id="IPR003439">
    <property type="entry name" value="ABC_transporter-like_ATP-bd"/>
</dbReference>
<dbReference type="SMART" id="SM00382">
    <property type="entry name" value="AAA"/>
    <property type="match status" value="1"/>
</dbReference>
<dbReference type="OrthoDB" id="9795548at2"/>
<keyword evidence="8" id="KW-1185">Reference proteome</keyword>